<dbReference type="Pfam" id="PF00471">
    <property type="entry name" value="Ribosomal_L33"/>
    <property type="match status" value="1"/>
</dbReference>
<dbReference type="SUPFAM" id="SSF57829">
    <property type="entry name" value="Zn-binding ribosomal proteins"/>
    <property type="match status" value="1"/>
</dbReference>
<proteinExistence type="inferred from homology"/>
<evidence type="ECO:0000313" key="7">
    <source>
        <dbReference type="EMBL" id="OAC97991.1"/>
    </source>
</evidence>
<dbReference type="AlphaFoldDB" id="A0A168GT26"/>
<evidence type="ECO:0000256" key="5">
    <source>
        <dbReference type="ARBA" id="ARBA00023274"/>
    </source>
</evidence>
<sequence>MAKKAKARVILVKLLSTAGTGYNYIKSRPRISPKLSLMKYDPQVKQHVLFTETKMKK</sequence>
<keyword evidence="3" id="KW-0689">Ribosomal protein</keyword>
<dbReference type="GO" id="GO:0003735">
    <property type="term" value="F:structural constituent of ribosome"/>
    <property type="evidence" value="ECO:0007669"/>
    <property type="project" value="InterPro"/>
</dbReference>
<dbReference type="Gene3D" id="2.20.28.120">
    <property type="entry name" value="Ribosomal protein L33"/>
    <property type="match status" value="1"/>
</dbReference>
<dbReference type="GO" id="GO:0005840">
    <property type="term" value="C:ribosome"/>
    <property type="evidence" value="ECO:0007669"/>
    <property type="project" value="UniProtKB-KW"/>
</dbReference>
<accession>A0A168GT26</accession>
<keyword evidence="4" id="KW-0496">Mitochondrion</keyword>
<keyword evidence="8" id="KW-1185">Reference proteome</keyword>
<evidence type="ECO:0000256" key="6">
    <source>
        <dbReference type="ARBA" id="ARBA00035275"/>
    </source>
</evidence>
<reference evidence="7 8" key="1">
    <citation type="submission" date="2015-06" db="EMBL/GenBank/DDBJ databases">
        <title>Expansion of signal transduction pathways in fungi by whole-genome duplication.</title>
        <authorList>
            <consortium name="DOE Joint Genome Institute"/>
            <person name="Corrochano L.M."/>
            <person name="Kuo A."/>
            <person name="Marcet-Houben M."/>
            <person name="Polaino S."/>
            <person name="Salamov A."/>
            <person name="Villalobos J.M."/>
            <person name="Alvarez M.I."/>
            <person name="Avalos J."/>
            <person name="Benito E.P."/>
            <person name="Benoit I."/>
            <person name="Burger G."/>
            <person name="Camino L.P."/>
            <person name="Canovas D."/>
            <person name="Cerda-Olmedo E."/>
            <person name="Cheng J.-F."/>
            <person name="Dominguez A."/>
            <person name="Elias M."/>
            <person name="Eslava A.P."/>
            <person name="Glaser F."/>
            <person name="Grimwood J."/>
            <person name="Gutierrez G."/>
            <person name="Heitman J."/>
            <person name="Henrissat B."/>
            <person name="Iturriaga E.A."/>
            <person name="Lang B.F."/>
            <person name="Lavin J.L."/>
            <person name="Lee S."/>
            <person name="Li W."/>
            <person name="Lindquist E."/>
            <person name="Lopez-Garcia S."/>
            <person name="Luque E.M."/>
            <person name="Marcos A.T."/>
            <person name="Martin J."/>
            <person name="Mccluskey K."/>
            <person name="Medina H.R."/>
            <person name="Miralles-Duran A."/>
            <person name="Miyazaki A."/>
            <person name="Munoz-Torres E."/>
            <person name="Oguiza J.A."/>
            <person name="Ohm R."/>
            <person name="Olmedo M."/>
            <person name="Orejas M."/>
            <person name="Ortiz-Castellanos L."/>
            <person name="Pisabarro A.G."/>
            <person name="Rodriguez-Romero J."/>
            <person name="Ruiz-Herrera J."/>
            <person name="Ruiz-Vazquez R."/>
            <person name="Sanz C."/>
            <person name="Schackwitz W."/>
            <person name="Schmutz J."/>
            <person name="Shahriari M."/>
            <person name="Shelest E."/>
            <person name="Silva-Franco F."/>
            <person name="Soanes D."/>
            <person name="Syed K."/>
            <person name="Tagua V.G."/>
            <person name="Talbot N.J."/>
            <person name="Thon M."/>
            <person name="De Vries R.P."/>
            <person name="Wiebenga A."/>
            <person name="Yadav J.S."/>
            <person name="Braun E.L."/>
            <person name="Baker S."/>
            <person name="Garre V."/>
            <person name="Horwitz B."/>
            <person name="Torres-Martinez S."/>
            <person name="Idnurm A."/>
            <person name="Herrera-Estrella A."/>
            <person name="Gabaldon T."/>
            <person name="Grigoriev I.V."/>
        </authorList>
    </citation>
    <scope>NUCLEOTIDE SEQUENCE [LARGE SCALE GENOMIC DNA]</scope>
    <source>
        <strain evidence="7 8">CBS 277.49</strain>
    </source>
</reference>
<dbReference type="InterPro" id="IPR038584">
    <property type="entry name" value="Ribosomal_bL33_sf"/>
</dbReference>
<dbReference type="GO" id="GO:0005739">
    <property type="term" value="C:mitochondrion"/>
    <property type="evidence" value="ECO:0007669"/>
    <property type="project" value="UniProtKB-SubCell"/>
</dbReference>
<evidence type="ECO:0000313" key="8">
    <source>
        <dbReference type="Proteomes" id="UP000077051"/>
    </source>
</evidence>
<evidence type="ECO:0000256" key="2">
    <source>
        <dbReference type="ARBA" id="ARBA00007596"/>
    </source>
</evidence>
<dbReference type="STRING" id="747725.A0A168GT26"/>
<protein>
    <recommendedName>
        <fullName evidence="6">Large ribosomal subunit protein bL33m</fullName>
    </recommendedName>
</protein>
<dbReference type="PANTHER" id="PTHR47037">
    <property type="entry name" value="39S RIBOSOMAL PROTEIN L33, MITOCHONDRIAL"/>
    <property type="match status" value="1"/>
</dbReference>
<dbReference type="InterPro" id="IPR001705">
    <property type="entry name" value="Ribosomal_bL33"/>
</dbReference>
<comment type="subcellular location">
    <subcellularLocation>
        <location evidence="1">Mitochondrion</location>
    </subcellularLocation>
</comment>
<evidence type="ECO:0000256" key="1">
    <source>
        <dbReference type="ARBA" id="ARBA00004173"/>
    </source>
</evidence>
<dbReference type="EMBL" id="AMYB01000012">
    <property type="protein sequence ID" value="OAC97991.1"/>
    <property type="molecule type" value="Genomic_DNA"/>
</dbReference>
<evidence type="ECO:0000256" key="4">
    <source>
        <dbReference type="ARBA" id="ARBA00023128"/>
    </source>
</evidence>
<dbReference type="GO" id="GO:0006412">
    <property type="term" value="P:translation"/>
    <property type="evidence" value="ECO:0007669"/>
    <property type="project" value="InterPro"/>
</dbReference>
<keyword evidence="5" id="KW-0687">Ribonucleoprotein</keyword>
<dbReference type="OrthoDB" id="275534at2759"/>
<dbReference type="NCBIfam" id="TIGR01023">
    <property type="entry name" value="rpmG_bact"/>
    <property type="match status" value="1"/>
</dbReference>
<evidence type="ECO:0000256" key="3">
    <source>
        <dbReference type="ARBA" id="ARBA00022980"/>
    </source>
</evidence>
<dbReference type="GO" id="GO:1990904">
    <property type="term" value="C:ribonucleoprotein complex"/>
    <property type="evidence" value="ECO:0007669"/>
    <property type="project" value="UniProtKB-KW"/>
</dbReference>
<comment type="similarity">
    <text evidence="2">Belongs to the bacterial ribosomal protein bL33 family.</text>
</comment>
<name>A0A168GT26_MUCCL</name>
<gene>
    <name evidence="7" type="ORF">MUCCIDRAFT_45298</name>
</gene>
<dbReference type="PANTHER" id="PTHR47037:SF1">
    <property type="entry name" value="LARGE RIBOSOMAL SUBUNIT PROTEIN BL33M"/>
    <property type="match status" value="1"/>
</dbReference>
<dbReference type="Proteomes" id="UP000077051">
    <property type="component" value="Unassembled WGS sequence"/>
</dbReference>
<dbReference type="InterPro" id="IPR052008">
    <property type="entry name" value="Mitoribosomal_protein_bL33"/>
</dbReference>
<dbReference type="VEuPathDB" id="FungiDB:MUCCIDRAFT_45298"/>
<comment type="caution">
    <text evidence="7">The sequence shown here is derived from an EMBL/GenBank/DDBJ whole genome shotgun (WGS) entry which is preliminary data.</text>
</comment>
<organism evidence="7 8">
    <name type="scientific">Mucor lusitanicus CBS 277.49</name>
    <dbReference type="NCBI Taxonomy" id="747725"/>
    <lineage>
        <taxon>Eukaryota</taxon>
        <taxon>Fungi</taxon>
        <taxon>Fungi incertae sedis</taxon>
        <taxon>Mucoromycota</taxon>
        <taxon>Mucoromycotina</taxon>
        <taxon>Mucoromycetes</taxon>
        <taxon>Mucorales</taxon>
        <taxon>Mucorineae</taxon>
        <taxon>Mucoraceae</taxon>
        <taxon>Mucor</taxon>
    </lineage>
</organism>
<dbReference type="InterPro" id="IPR011332">
    <property type="entry name" value="Ribosomal_zn-bd"/>
</dbReference>